<reference evidence="2 3" key="1">
    <citation type="submission" date="2017-11" db="EMBL/GenBank/DDBJ databases">
        <title>Genome sequence of Entomoplasma freundtii BARC 318 (ATCC 51999).</title>
        <authorList>
            <person name="Lo W.-S."/>
            <person name="Gasparich G.E."/>
            <person name="Kuo C.-H."/>
        </authorList>
    </citation>
    <scope>NUCLEOTIDE SEQUENCE [LARGE SCALE GENOMIC DNA]</scope>
    <source>
        <strain evidence="2 3">BARC 318</strain>
    </source>
</reference>
<gene>
    <name evidence="2" type="primary">coaB</name>
    <name evidence="2" type="ORF">EFREU_v1c05820</name>
</gene>
<dbReference type="AlphaFoldDB" id="A0A2K8NVE2"/>
<feature type="domain" description="DNA/pantothenate metabolism flavoprotein C-terminal" evidence="1">
    <location>
        <begin position="144"/>
        <end position="253"/>
    </location>
</feature>
<keyword evidence="3" id="KW-1185">Reference proteome</keyword>
<feature type="domain" description="DNA/pantothenate metabolism flavoprotein C-terminal" evidence="1">
    <location>
        <begin position="2"/>
        <end position="106"/>
    </location>
</feature>
<evidence type="ECO:0000313" key="3">
    <source>
        <dbReference type="Proteomes" id="UP000232222"/>
    </source>
</evidence>
<dbReference type="Pfam" id="PF04127">
    <property type="entry name" value="DFP"/>
    <property type="match status" value="2"/>
</dbReference>
<dbReference type="OrthoDB" id="9802554at2"/>
<dbReference type="Proteomes" id="UP000232222">
    <property type="component" value="Chromosome"/>
</dbReference>
<sequence>MKKILITAGRTTEKIDAVRGITNFATGRLGAILARKIHHRSEVETIFFVTSEVYLIKQLADLPKVKTYLIKTSQDLKETCERILKMDAIDLIIPTMAVSDFFVREIVSTNSFLSWITQEQHRFTNDYLSNQNLLNEWLNQLKDNQYQTQKISSDQEPILFLTKAPKLITLFHEWSPKSYFVGFKLIADGTGDEIDRQWAAEVMVKNHYDLLVVNDWYKIKESQHQALILDNDENVYQVQTKEELAEKVISLIDQQNKGSKKVLCNHQKN</sequence>
<accession>A0A2K8NVE2</accession>
<evidence type="ECO:0000259" key="1">
    <source>
        <dbReference type="Pfam" id="PF04127"/>
    </source>
</evidence>
<dbReference type="InterPro" id="IPR007085">
    <property type="entry name" value="DNA/pantothenate-metab_flavo_C"/>
</dbReference>
<proteinExistence type="predicted"/>
<dbReference type="InterPro" id="IPR035929">
    <property type="entry name" value="CoaB-like_sf"/>
</dbReference>
<name>A0A2K8NVE2_9MOLU</name>
<protein>
    <submittedName>
        <fullName evidence="2">Phosphopantothenate--cysteine ligase</fullName>
    </submittedName>
</protein>
<dbReference type="SUPFAM" id="SSF102645">
    <property type="entry name" value="CoaB-like"/>
    <property type="match status" value="1"/>
</dbReference>
<dbReference type="GO" id="GO:0016874">
    <property type="term" value="F:ligase activity"/>
    <property type="evidence" value="ECO:0007669"/>
    <property type="project" value="UniProtKB-KW"/>
</dbReference>
<dbReference type="KEGG" id="efr:EFREU_v1c05820"/>
<organism evidence="2 3">
    <name type="scientific">Entomoplasma freundtii</name>
    <dbReference type="NCBI Taxonomy" id="74700"/>
    <lineage>
        <taxon>Bacteria</taxon>
        <taxon>Bacillati</taxon>
        <taxon>Mycoplasmatota</taxon>
        <taxon>Mollicutes</taxon>
        <taxon>Entomoplasmatales</taxon>
        <taxon>Entomoplasmataceae</taxon>
        <taxon>Entomoplasma</taxon>
    </lineage>
</organism>
<dbReference type="GO" id="GO:0015937">
    <property type="term" value="P:coenzyme A biosynthetic process"/>
    <property type="evidence" value="ECO:0007669"/>
    <property type="project" value="UniProtKB-ARBA"/>
</dbReference>
<dbReference type="RefSeq" id="WP_100609659.1">
    <property type="nucleotide sequence ID" value="NZ_CP024962.1"/>
</dbReference>
<dbReference type="EMBL" id="CP024962">
    <property type="protein sequence ID" value="ATZ16603.1"/>
    <property type="molecule type" value="Genomic_DNA"/>
</dbReference>
<keyword evidence="2" id="KW-0436">Ligase</keyword>
<evidence type="ECO:0000313" key="2">
    <source>
        <dbReference type="EMBL" id="ATZ16603.1"/>
    </source>
</evidence>
<dbReference type="Gene3D" id="3.40.50.10300">
    <property type="entry name" value="CoaB-like"/>
    <property type="match status" value="1"/>
</dbReference>